<evidence type="ECO:0000313" key="4">
    <source>
        <dbReference type="Proteomes" id="UP000305451"/>
    </source>
</evidence>
<accession>A0A4S2HHC0</accession>
<dbReference type="InterPro" id="IPR007492">
    <property type="entry name" value="LytTR_DNA-bd_dom"/>
</dbReference>
<reference evidence="3 4" key="1">
    <citation type="journal article" date="2013" name="Int. J. Syst. Evol. Microbiol.">
        <title>Marinicauda pacifica gen. nov., sp. nov., a prosthecate alphaproteobacterium of the family Hyphomonadaceae isolated from deep seawater.</title>
        <authorList>
            <person name="Zhang X.Y."/>
            <person name="Li G.W."/>
            <person name="Wang C.S."/>
            <person name="Zhang Y.J."/>
            <person name="Xu X.W."/>
            <person name="Li H."/>
            <person name="Liu A."/>
            <person name="Liu C."/>
            <person name="Xie B.B."/>
            <person name="Qin Q.L."/>
            <person name="Xu Z."/>
            <person name="Chen X.L."/>
            <person name="Zhou B.C."/>
            <person name="Zhang Y.Z."/>
        </authorList>
    </citation>
    <scope>NUCLEOTIDE SEQUENCE [LARGE SCALE GENOMIC DNA]</scope>
    <source>
        <strain evidence="3 4">P-1 km-3</strain>
    </source>
</reference>
<organism evidence="3 4">
    <name type="scientific">Marinicauda pacifica</name>
    <dbReference type="NCBI Taxonomy" id="1133559"/>
    <lineage>
        <taxon>Bacteria</taxon>
        <taxon>Pseudomonadati</taxon>
        <taxon>Pseudomonadota</taxon>
        <taxon>Alphaproteobacteria</taxon>
        <taxon>Maricaulales</taxon>
        <taxon>Maricaulaceae</taxon>
        <taxon>Marinicauda</taxon>
    </lineage>
</organism>
<feature type="transmembrane region" description="Helical" evidence="1">
    <location>
        <begin position="72"/>
        <end position="91"/>
    </location>
</feature>
<dbReference type="Gene3D" id="2.40.50.1020">
    <property type="entry name" value="LytTr DNA-binding domain"/>
    <property type="match status" value="1"/>
</dbReference>
<dbReference type="GO" id="GO:0003677">
    <property type="term" value="F:DNA binding"/>
    <property type="evidence" value="ECO:0007669"/>
    <property type="project" value="InterPro"/>
</dbReference>
<comment type="caution">
    <text evidence="3">The sequence shown here is derived from an EMBL/GenBank/DDBJ whole genome shotgun (WGS) entry which is preliminary data.</text>
</comment>
<dbReference type="Proteomes" id="UP000305451">
    <property type="component" value="Unassembled WGS sequence"/>
</dbReference>
<proteinExistence type="predicted"/>
<gene>
    <name evidence="3" type="ORF">E5162_05415</name>
</gene>
<evidence type="ECO:0000313" key="3">
    <source>
        <dbReference type="EMBL" id="TGY94952.1"/>
    </source>
</evidence>
<evidence type="ECO:0000259" key="2">
    <source>
        <dbReference type="PROSITE" id="PS50930"/>
    </source>
</evidence>
<keyword evidence="1" id="KW-0812">Transmembrane</keyword>
<name>A0A4S2HHC0_9PROT</name>
<feature type="domain" description="HTH LytTR-type" evidence="2">
    <location>
        <begin position="133"/>
        <end position="220"/>
    </location>
</feature>
<keyword evidence="1" id="KW-1133">Transmembrane helix</keyword>
<dbReference type="AlphaFoldDB" id="A0A4S2HHC0"/>
<dbReference type="PROSITE" id="PS50930">
    <property type="entry name" value="HTH_LYTTR"/>
    <property type="match status" value="1"/>
</dbReference>
<dbReference type="Pfam" id="PF04397">
    <property type="entry name" value="LytTR"/>
    <property type="match status" value="1"/>
</dbReference>
<sequence length="220" mass="23757">MPWVWIYWTSLMGLGLIAAYAFERVFDRHLGDWPRPAYAVAQSIAVTLPVTLAVALVQYLTDGPFPLEILPMIFFFVWVIAIVIVTITMVVEGRMGGSGSARAGAGDGGPGEGPAIGAALTEKLPVRLREAPILALQAEDHYLRVHTPLGDSLILMRLSDAIAAVEALDGARTHRSWWVAREAVTDANKSGGRATLTLSTGVQAPVSRTHARTLREAGWF</sequence>
<feature type="transmembrane region" description="Helical" evidence="1">
    <location>
        <begin position="38"/>
        <end position="60"/>
    </location>
</feature>
<dbReference type="EMBL" id="SRXV01000001">
    <property type="protein sequence ID" value="TGY94952.1"/>
    <property type="molecule type" value="Genomic_DNA"/>
</dbReference>
<evidence type="ECO:0000256" key="1">
    <source>
        <dbReference type="SAM" id="Phobius"/>
    </source>
</evidence>
<dbReference type="SMART" id="SM00850">
    <property type="entry name" value="LytTR"/>
    <property type="match status" value="1"/>
</dbReference>
<keyword evidence="1" id="KW-0472">Membrane</keyword>
<keyword evidence="4" id="KW-1185">Reference proteome</keyword>
<feature type="transmembrane region" description="Helical" evidence="1">
    <location>
        <begin position="6"/>
        <end position="26"/>
    </location>
</feature>
<protein>
    <submittedName>
        <fullName evidence="3">LytTR family transcriptional regulator</fullName>
    </submittedName>
</protein>
<dbReference type="OrthoDB" id="7028951at2"/>